<dbReference type="Proteomes" id="UP000054016">
    <property type="component" value="Unassembled WGS sequence"/>
</dbReference>
<dbReference type="InterPro" id="IPR047575">
    <property type="entry name" value="Sm"/>
</dbReference>
<comment type="caution">
    <text evidence="3">The sequence shown here is derived from an EMBL/GenBank/DDBJ whole genome shotgun (WGS) entry which is preliminary data.</text>
</comment>
<proteinExistence type="predicted"/>
<sequence length="80" mass="9038">MMEPSKKPLNVLVKQLHGNIEVVLKNGCEYKGKMIKCDGHMNILLEGATECKQEQLLTNYGNVLLRGNNVLYIILDATRH</sequence>
<dbReference type="GO" id="GO:1990904">
    <property type="term" value="C:ribonucleoprotein complex"/>
    <property type="evidence" value="ECO:0007669"/>
    <property type="project" value="UniProtKB-KW"/>
</dbReference>
<dbReference type="Pfam" id="PF01423">
    <property type="entry name" value="LSM"/>
    <property type="match status" value="1"/>
</dbReference>
<reference evidence="4" key="1">
    <citation type="submission" date="2015-06" db="EMBL/GenBank/DDBJ databases">
        <title>New insights into the roles of widespread benthic archaea in carbon and nitrogen cycling.</title>
        <authorList>
            <person name="Lazar C.S."/>
            <person name="Baker B.J."/>
            <person name="Seitz K.W."/>
            <person name="Hyde A.S."/>
            <person name="Dick G.J."/>
            <person name="Hinrichs K.-U."/>
            <person name="Teske A.P."/>
        </authorList>
    </citation>
    <scope>NUCLEOTIDE SEQUENCE [LARGE SCALE GENOMIC DNA]</scope>
</reference>
<dbReference type="GO" id="GO:0003723">
    <property type="term" value="F:RNA binding"/>
    <property type="evidence" value="ECO:0007669"/>
    <property type="project" value="InterPro"/>
</dbReference>
<gene>
    <name evidence="3" type="ORF">AC478_02960</name>
</gene>
<accession>A0A0M0BSC3</accession>
<evidence type="ECO:0000313" key="4">
    <source>
        <dbReference type="Proteomes" id="UP000054016"/>
    </source>
</evidence>
<dbReference type="GO" id="GO:0000398">
    <property type="term" value="P:mRNA splicing, via spliceosome"/>
    <property type="evidence" value="ECO:0007669"/>
    <property type="project" value="InterPro"/>
</dbReference>
<evidence type="ECO:0000259" key="2">
    <source>
        <dbReference type="PROSITE" id="PS52002"/>
    </source>
</evidence>
<dbReference type="PANTHER" id="PTHR11021:SF0">
    <property type="entry name" value="SMALL NUCLEAR RIBONUCLEOPROTEIN F"/>
    <property type="match status" value="1"/>
</dbReference>
<evidence type="ECO:0000313" key="3">
    <source>
        <dbReference type="EMBL" id="KON31354.1"/>
    </source>
</evidence>
<protein>
    <recommendedName>
        <fullName evidence="2">Sm domain-containing protein</fullName>
    </recommendedName>
</protein>
<feature type="domain" description="Sm" evidence="2">
    <location>
        <begin position="7"/>
        <end position="79"/>
    </location>
</feature>
<dbReference type="AlphaFoldDB" id="A0A0M0BSC3"/>
<dbReference type="InterPro" id="IPR001163">
    <property type="entry name" value="Sm_dom_euk/arc"/>
</dbReference>
<dbReference type="SMART" id="SM00651">
    <property type="entry name" value="Sm"/>
    <property type="match status" value="1"/>
</dbReference>
<name>A0A0M0BSC3_9ARCH</name>
<keyword evidence="1" id="KW-0687">Ribonucleoprotein</keyword>
<organism evidence="3 4">
    <name type="scientific">miscellaneous Crenarchaeota group-1 archaeon SG8-32-3</name>
    <dbReference type="NCBI Taxonomy" id="1685125"/>
    <lineage>
        <taxon>Archaea</taxon>
        <taxon>Candidatus Bathyarchaeota</taxon>
        <taxon>MCG-1</taxon>
    </lineage>
</organism>
<dbReference type="InterPro" id="IPR010920">
    <property type="entry name" value="LSM_dom_sf"/>
</dbReference>
<dbReference type="InterPro" id="IPR016487">
    <property type="entry name" value="Lsm6/sSmF"/>
</dbReference>
<dbReference type="PANTHER" id="PTHR11021">
    <property type="entry name" value="SMALL NUCLEAR RIBONUCLEOPROTEIN F SNRNP-F"/>
    <property type="match status" value="1"/>
</dbReference>
<evidence type="ECO:0000256" key="1">
    <source>
        <dbReference type="ARBA" id="ARBA00023274"/>
    </source>
</evidence>
<dbReference type="SUPFAM" id="SSF50182">
    <property type="entry name" value="Sm-like ribonucleoproteins"/>
    <property type="match status" value="1"/>
</dbReference>
<dbReference type="Gene3D" id="2.30.30.100">
    <property type="match status" value="1"/>
</dbReference>
<dbReference type="EMBL" id="LFWV01000037">
    <property type="protein sequence ID" value="KON31354.1"/>
    <property type="molecule type" value="Genomic_DNA"/>
</dbReference>
<dbReference type="PROSITE" id="PS52002">
    <property type="entry name" value="SM"/>
    <property type="match status" value="1"/>
</dbReference>